<accession>A0A0F9MUG0</accession>
<proteinExistence type="predicted"/>
<name>A0A0F9MUG0_9ZZZZ</name>
<dbReference type="AlphaFoldDB" id="A0A0F9MUG0"/>
<organism evidence="1">
    <name type="scientific">marine sediment metagenome</name>
    <dbReference type="NCBI Taxonomy" id="412755"/>
    <lineage>
        <taxon>unclassified sequences</taxon>
        <taxon>metagenomes</taxon>
        <taxon>ecological metagenomes</taxon>
    </lineage>
</organism>
<reference evidence="1" key="1">
    <citation type="journal article" date="2015" name="Nature">
        <title>Complex archaea that bridge the gap between prokaryotes and eukaryotes.</title>
        <authorList>
            <person name="Spang A."/>
            <person name="Saw J.H."/>
            <person name="Jorgensen S.L."/>
            <person name="Zaremba-Niedzwiedzka K."/>
            <person name="Martijn J."/>
            <person name="Lind A.E."/>
            <person name="van Eijk R."/>
            <person name="Schleper C."/>
            <person name="Guy L."/>
            <person name="Ettema T.J."/>
        </authorList>
    </citation>
    <scope>NUCLEOTIDE SEQUENCE</scope>
</reference>
<protein>
    <submittedName>
        <fullName evidence="1">Uncharacterized protein</fullName>
    </submittedName>
</protein>
<sequence>MCTKFLGDGLCCGYDCYEETPMKPVNSDPDAWEKYVNEGMYSLGNELSFLRATQEDADIAEDDDWGEDQLGIIYPPEEGEIGEEILHA</sequence>
<comment type="caution">
    <text evidence="1">The sequence shown here is derived from an EMBL/GenBank/DDBJ whole genome shotgun (WGS) entry which is preliminary data.</text>
</comment>
<dbReference type="EMBL" id="LAZR01004189">
    <property type="protein sequence ID" value="KKN10955.1"/>
    <property type="molecule type" value="Genomic_DNA"/>
</dbReference>
<gene>
    <name evidence="1" type="ORF">LCGC14_1031350</name>
</gene>
<evidence type="ECO:0000313" key="1">
    <source>
        <dbReference type="EMBL" id="KKN10955.1"/>
    </source>
</evidence>